<dbReference type="InterPro" id="IPR000878">
    <property type="entry name" value="4pyrrol_Mease"/>
</dbReference>
<dbReference type="CDD" id="cd02440">
    <property type="entry name" value="AdoMet_MTases"/>
    <property type="match status" value="1"/>
</dbReference>
<dbReference type="PANTHER" id="PTHR43182:SF1">
    <property type="entry name" value="COBALT-PRECORRIN-7 C(5)-METHYLTRANSFERASE"/>
    <property type="match status" value="1"/>
</dbReference>
<proteinExistence type="predicted"/>
<dbReference type="SUPFAM" id="SSF53335">
    <property type="entry name" value="S-adenosyl-L-methionine-dependent methyltransferases"/>
    <property type="match status" value="1"/>
</dbReference>
<dbReference type="UniPathway" id="UPA00148"/>
<dbReference type="InterPro" id="IPR035996">
    <property type="entry name" value="4pyrrol_Methylase_sf"/>
</dbReference>
<dbReference type="GO" id="GO:0032259">
    <property type="term" value="P:methylation"/>
    <property type="evidence" value="ECO:0007669"/>
    <property type="project" value="UniProtKB-KW"/>
</dbReference>
<evidence type="ECO:0000256" key="2">
    <source>
        <dbReference type="ARBA" id="ARBA00022573"/>
    </source>
</evidence>
<dbReference type="RefSeq" id="WP_019225033.1">
    <property type="nucleotide sequence ID" value="NZ_CP046996.1"/>
</dbReference>
<feature type="domain" description="Methyltransferase" evidence="7">
    <location>
        <begin position="258"/>
        <end position="317"/>
    </location>
</feature>
<dbReference type="PANTHER" id="PTHR43182">
    <property type="entry name" value="COBALT-PRECORRIN-6B C(15)-METHYLTRANSFERASE (DECARBOXYLATING)"/>
    <property type="match status" value="1"/>
</dbReference>
<evidence type="ECO:0000313" key="8">
    <source>
        <dbReference type="EMBL" id="QHA01774.1"/>
    </source>
</evidence>
<dbReference type="InterPro" id="IPR012818">
    <property type="entry name" value="CbiE"/>
</dbReference>
<evidence type="ECO:0000256" key="1">
    <source>
        <dbReference type="ARBA" id="ARBA00004953"/>
    </source>
</evidence>
<organism evidence="8 9">
    <name type="scientific">Dehalobacter restrictus</name>
    <dbReference type="NCBI Taxonomy" id="55583"/>
    <lineage>
        <taxon>Bacteria</taxon>
        <taxon>Bacillati</taxon>
        <taxon>Bacillota</taxon>
        <taxon>Clostridia</taxon>
        <taxon>Eubacteriales</taxon>
        <taxon>Desulfitobacteriaceae</taxon>
        <taxon>Dehalobacter</taxon>
    </lineage>
</organism>
<dbReference type="Proteomes" id="UP000430508">
    <property type="component" value="Chromosome"/>
</dbReference>
<evidence type="ECO:0000259" key="7">
    <source>
        <dbReference type="Pfam" id="PF13847"/>
    </source>
</evidence>
<evidence type="ECO:0000313" key="9">
    <source>
        <dbReference type="Proteomes" id="UP000430508"/>
    </source>
</evidence>
<dbReference type="PIRSF" id="PIRSF036428">
    <property type="entry name" value="CobL"/>
    <property type="match status" value="1"/>
</dbReference>
<dbReference type="NCBIfam" id="TIGR02467">
    <property type="entry name" value="CbiE"/>
    <property type="match status" value="1"/>
</dbReference>
<accession>A0A857DKF3</accession>
<dbReference type="CDD" id="cd11644">
    <property type="entry name" value="Precorrin-6Y-MT"/>
    <property type="match status" value="1"/>
</dbReference>
<dbReference type="GO" id="GO:0009236">
    <property type="term" value="P:cobalamin biosynthetic process"/>
    <property type="evidence" value="ECO:0007669"/>
    <property type="project" value="UniProtKB-UniPathway"/>
</dbReference>
<dbReference type="Pfam" id="PF13847">
    <property type="entry name" value="Methyltransf_31"/>
    <property type="match status" value="1"/>
</dbReference>
<dbReference type="Gene3D" id="3.40.50.150">
    <property type="entry name" value="Vaccinia Virus protein VP39"/>
    <property type="match status" value="1"/>
</dbReference>
<dbReference type="InterPro" id="IPR014776">
    <property type="entry name" value="4pyrrole_Mease_sub2"/>
</dbReference>
<dbReference type="InterPro" id="IPR050714">
    <property type="entry name" value="Cobalamin_biosynth_MTase"/>
</dbReference>
<dbReference type="SUPFAM" id="SSF53790">
    <property type="entry name" value="Tetrapyrrole methylase"/>
    <property type="match status" value="1"/>
</dbReference>
<name>A0A857DKF3_9FIRM</name>
<evidence type="ECO:0000256" key="3">
    <source>
        <dbReference type="ARBA" id="ARBA00022603"/>
    </source>
</evidence>
<feature type="domain" description="Tetrapyrrole methylase" evidence="6">
    <location>
        <begin position="4"/>
        <end position="200"/>
    </location>
</feature>
<evidence type="ECO:0000259" key="6">
    <source>
        <dbReference type="Pfam" id="PF00590"/>
    </source>
</evidence>
<evidence type="ECO:0000256" key="5">
    <source>
        <dbReference type="ARBA" id="ARBA00022691"/>
    </source>
</evidence>
<reference evidence="8 9" key="1">
    <citation type="submission" date="2019-12" db="EMBL/GenBank/DDBJ databases">
        <title>Sequence classification of anaerobic respiratory reductive dehalogenases: First we see many, then we see few.</title>
        <authorList>
            <person name="Molenda O."/>
            <person name="Puentes Jacome L.A."/>
            <person name="Cao X."/>
            <person name="Nesbo C.L."/>
            <person name="Tang S."/>
            <person name="Morson N."/>
            <person name="Patron J."/>
            <person name="Lomheim L."/>
            <person name="Wishart D.S."/>
            <person name="Edwards E.A."/>
        </authorList>
    </citation>
    <scope>NUCLEOTIDE SEQUENCE [LARGE SCALE GENOMIC DNA]</scope>
    <source>
        <strain evidence="8 9">12DCA</strain>
    </source>
</reference>
<gene>
    <name evidence="8" type="ORF">GQ588_14565</name>
</gene>
<dbReference type="InterPro" id="IPR006365">
    <property type="entry name" value="Cbl_synth_CobL"/>
</dbReference>
<dbReference type="InterPro" id="IPR025714">
    <property type="entry name" value="Methyltranfer_dom"/>
</dbReference>
<keyword evidence="2" id="KW-0169">Cobalamin biosynthesis</keyword>
<dbReference type="AlphaFoldDB" id="A0A857DKF3"/>
<dbReference type="InterPro" id="IPR014777">
    <property type="entry name" value="4pyrrole_Mease_sub1"/>
</dbReference>
<dbReference type="NCBIfam" id="TIGR02469">
    <property type="entry name" value="CbiT"/>
    <property type="match status" value="1"/>
</dbReference>
<comment type="pathway">
    <text evidence="1">Cofactor biosynthesis; adenosylcobalamin biosynthesis.</text>
</comment>
<evidence type="ECO:0000256" key="4">
    <source>
        <dbReference type="ARBA" id="ARBA00022679"/>
    </source>
</evidence>
<sequence>MLQLNIIGMGPGNLLQLTREAAEAIERSQCLIGDKRILAGLMNLADGKDLYYATQDRQIRELLHTLQSVGTCSYEVSVLVSGDVGFYSLAKSLLGTLESENLVASPNIRLICGIGSLQYFASKLRTAWDDAVICSLHGRANNIVGKVTNNKKVFVLTGGDQNPESICRRLCDFGLAHVKVSIGENLSYPDERICIGKAQEFIEQPFASLSVMIIENVTPLDRACITHGLPDEWFVRGDVPMTKQEVRAVSLSKLRLRQGDTTYDIGAGTGSVALEMALQQSDGFVYAIEKKDQAVELIQRNKEKFGVKNLVVIKNTAPDGIAELPPPDRVFIGGSSGNLKEILDMVYAKNPVAGIVINAITLETLNEAMDYYNDQTVYDVEIVQVMVSKARKLANYHLFTGQNPVFVLSVWPVGVSIAHKES</sequence>
<dbReference type="Gene3D" id="3.30.950.10">
    <property type="entry name" value="Methyltransferase, Cobalt-precorrin-4 Transmethylase, Domain 2"/>
    <property type="match status" value="1"/>
</dbReference>
<dbReference type="InterPro" id="IPR014008">
    <property type="entry name" value="Cbl_synth_MTase_CbiT"/>
</dbReference>
<keyword evidence="4 8" id="KW-0808">Transferase</keyword>
<dbReference type="Gene3D" id="3.40.1010.10">
    <property type="entry name" value="Cobalt-precorrin-4 Transmethylase, Domain 1"/>
    <property type="match status" value="1"/>
</dbReference>
<keyword evidence="5" id="KW-0949">S-adenosyl-L-methionine</keyword>
<dbReference type="GO" id="GO:0008276">
    <property type="term" value="F:protein methyltransferase activity"/>
    <property type="evidence" value="ECO:0007669"/>
    <property type="project" value="InterPro"/>
</dbReference>
<dbReference type="EMBL" id="CP046996">
    <property type="protein sequence ID" value="QHA01774.1"/>
    <property type="molecule type" value="Genomic_DNA"/>
</dbReference>
<dbReference type="InterPro" id="IPR029063">
    <property type="entry name" value="SAM-dependent_MTases_sf"/>
</dbReference>
<keyword evidence="3 8" id="KW-0489">Methyltransferase</keyword>
<protein>
    <submittedName>
        <fullName evidence="8">Bifunctional cobalt-precorrin-7 (C(5))-methyltransferase/cobalt-precorrin-6B (C(15))-methyltransferase</fullName>
    </submittedName>
</protein>
<dbReference type="Pfam" id="PF00590">
    <property type="entry name" value="TP_methylase"/>
    <property type="match status" value="1"/>
</dbReference>